<reference evidence="1 2" key="1">
    <citation type="submission" date="2021-06" db="EMBL/GenBank/DDBJ databases">
        <authorList>
            <person name="Kallberg Y."/>
            <person name="Tangrot J."/>
            <person name="Rosling A."/>
        </authorList>
    </citation>
    <scope>NUCLEOTIDE SEQUENCE [LARGE SCALE GENOMIC DNA]</scope>
    <source>
        <strain evidence="1 2">120-4 pot B 10/14</strain>
    </source>
</reference>
<accession>A0ABN7VA90</accession>
<organism evidence="1 2">
    <name type="scientific">Gigaspora margarita</name>
    <dbReference type="NCBI Taxonomy" id="4874"/>
    <lineage>
        <taxon>Eukaryota</taxon>
        <taxon>Fungi</taxon>
        <taxon>Fungi incertae sedis</taxon>
        <taxon>Mucoromycota</taxon>
        <taxon>Glomeromycotina</taxon>
        <taxon>Glomeromycetes</taxon>
        <taxon>Diversisporales</taxon>
        <taxon>Gigasporaceae</taxon>
        <taxon>Gigaspora</taxon>
    </lineage>
</organism>
<dbReference type="Proteomes" id="UP000789901">
    <property type="component" value="Unassembled WGS sequence"/>
</dbReference>
<sequence length="461" mass="54497">MKLLESSRNRTRPKRLGLPKCTTLSVQKNTKYTYNIINKGYYPPKNILRYTSNHNTSSGKTQYKILDRYLVETSWGRKSQHTIECEIEYDSEEPVFIIRFNENSQQHVIQSKESSSNVATEYLRRKGSNSHARISAIHVFGLNAIDIEQERERKRKKNRAYSFKPFSVLCEFMKTKCSRSFSLHISKAFEKESLKFYNPNDQPVLKKIQFNIQGKNYLVDYCKEKEDQNINAFVYIIDQNLISRDAYYLKNISIITTNEISHIDDDEVEKEMLKYIGKAGYRKITDILLFVILGLVDRNILNINNQLFTFVSQMMAEFHYMIILYPRNENYEILQKVMEPMINELHSLVNNGLDSTNTNYFCSWYLCSKKKIGIKSKIYMIEKTMEQLQTTKPPPGYSKAPLLYIIPLEHYVLDLLHVMLRIWNRIWSLVIQELKSENRYNDNIRTIISSEMQKISIKFHF</sequence>
<evidence type="ECO:0000313" key="1">
    <source>
        <dbReference type="EMBL" id="CAG8748573.1"/>
    </source>
</evidence>
<keyword evidence="2" id="KW-1185">Reference proteome</keyword>
<protein>
    <submittedName>
        <fullName evidence="1">6104_t:CDS:1</fullName>
    </submittedName>
</protein>
<comment type="caution">
    <text evidence="1">The sequence shown here is derived from an EMBL/GenBank/DDBJ whole genome shotgun (WGS) entry which is preliminary data.</text>
</comment>
<dbReference type="EMBL" id="CAJVQB010011553">
    <property type="protein sequence ID" value="CAG8748573.1"/>
    <property type="molecule type" value="Genomic_DNA"/>
</dbReference>
<proteinExistence type="predicted"/>
<name>A0ABN7VA90_GIGMA</name>
<evidence type="ECO:0000313" key="2">
    <source>
        <dbReference type="Proteomes" id="UP000789901"/>
    </source>
</evidence>
<gene>
    <name evidence="1" type="ORF">GMARGA_LOCUS16135</name>
</gene>